<dbReference type="EMBL" id="CP011159">
    <property type="protein sequence ID" value="ANB92559.1"/>
    <property type="molecule type" value="Genomic_DNA"/>
</dbReference>
<protein>
    <submittedName>
        <fullName evidence="3">Uncharacterized protein</fullName>
    </submittedName>
</protein>
<evidence type="ECO:0000313" key="5">
    <source>
        <dbReference type="Proteomes" id="UP000255102"/>
    </source>
</evidence>
<geneLocation type="plasmid" evidence="1">
    <name>pMOV1</name>
</geneLocation>
<dbReference type="KEGG" id="moi:MOVS_10710"/>
<reference evidence="1 4" key="1">
    <citation type="submission" date="2015-04" db="EMBL/GenBank/DDBJ databases">
        <authorList>
            <person name="Calcutt M.J."/>
            <person name="Foecking M.F."/>
        </authorList>
    </citation>
    <scope>NUCLEOTIDE SEQUENCE [LARGE SCALE GENOMIC DNA]</scope>
    <source>
        <strain evidence="1 4">199/55</strain>
        <plasmid evidence="1">pMOV1</plasmid>
        <plasmid evidence="4">pmov1</plasmid>
    </source>
</reference>
<sequence>MKILAIIRNSTNALNHCFSFFHVTNDEIRDITGDIAEKLGLKLAWNCGKPYLRIKGERWTAIHYLMKIYGQKINQKINYEEC</sequence>
<evidence type="ECO:0000313" key="1">
    <source>
        <dbReference type="EMBL" id="ANB92559.1"/>
    </source>
</evidence>
<dbReference type="EMBL" id="UGPW01000002">
    <property type="protein sequence ID" value="STY98550.1"/>
    <property type="molecule type" value="Genomic_DNA"/>
</dbReference>
<dbReference type="Proteomes" id="UP000076765">
    <property type="component" value="Plasmid pMOV1"/>
</dbReference>
<geneLocation type="plasmid" evidence="4">
    <name>pmov1</name>
</geneLocation>
<keyword evidence="1" id="KW-0614">Plasmid</keyword>
<reference evidence="3 5" key="2">
    <citation type="submission" date="2018-06" db="EMBL/GenBank/DDBJ databases">
        <authorList>
            <consortium name="Pathogen Informatics"/>
            <person name="Doyle S."/>
        </authorList>
    </citation>
    <scope>NUCLEOTIDE SEQUENCE [LARGE SCALE GENOMIC DNA]</scope>
    <source>
        <strain evidence="3 5">NCTC11227</strain>
    </source>
</reference>
<evidence type="ECO:0000313" key="3">
    <source>
        <dbReference type="EMBL" id="STY98598.1"/>
    </source>
</evidence>
<accession>A0A378QCW2</accession>
<organism evidence="3 5">
    <name type="scientific">Moraxella ovis</name>
    <dbReference type="NCBI Taxonomy" id="29433"/>
    <lineage>
        <taxon>Bacteria</taxon>
        <taxon>Pseudomonadati</taxon>
        <taxon>Pseudomonadota</taxon>
        <taxon>Gammaproteobacteria</taxon>
        <taxon>Moraxellales</taxon>
        <taxon>Moraxellaceae</taxon>
        <taxon>Moraxella</taxon>
    </lineage>
</organism>
<keyword evidence="4" id="KW-1185">Reference proteome</keyword>
<proteinExistence type="predicted"/>
<dbReference type="Proteomes" id="UP000255102">
    <property type="component" value="Unassembled WGS sequence"/>
</dbReference>
<gene>
    <name evidence="1" type="ORF">MOVS_10710</name>
    <name evidence="2" type="ORF">NCTC11227_02226</name>
    <name evidence="3" type="ORF">NCTC11227_02274</name>
</gene>
<dbReference type="AlphaFoldDB" id="A0A378QCW2"/>
<dbReference type="EMBL" id="UGPW01000002">
    <property type="protein sequence ID" value="STY98598.1"/>
    <property type="molecule type" value="Genomic_DNA"/>
</dbReference>
<dbReference type="RefSeq" id="WP_063515068.1">
    <property type="nucleotide sequence ID" value="NZ_CP011159.1"/>
</dbReference>
<evidence type="ECO:0000313" key="2">
    <source>
        <dbReference type="EMBL" id="STY98550.1"/>
    </source>
</evidence>
<evidence type="ECO:0000313" key="4">
    <source>
        <dbReference type="Proteomes" id="UP000076765"/>
    </source>
</evidence>
<name>A0A378QCW2_9GAMM</name>